<evidence type="ECO:0000313" key="4">
    <source>
        <dbReference type="Proteomes" id="UP001153620"/>
    </source>
</evidence>
<feature type="domain" description="Cuticle protein CPCFC" evidence="1">
    <location>
        <begin position="68"/>
        <end position="84"/>
    </location>
</feature>
<dbReference type="GO" id="GO:0042302">
    <property type="term" value="F:structural constituent of cuticle"/>
    <property type="evidence" value="ECO:0007669"/>
    <property type="project" value="InterPro"/>
</dbReference>
<keyword evidence="4" id="KW-1185">Reference proteome</keyword>
<dbReference type="AlphaFoldDB" id="A0A9N9WS45"/>
<protein>
    <recommendedName>
        <fullName evidence="1">Cuticle protein CPCFC domain-containing protein</fullName>
    </recommendedName>
</protein>
<dbReference type="EMBL" id="OU895878">
    <property type="protein sequence ID" value="CAG9803053.1"/>
    <property type="molecule type" value="Genomic_DNA"/>
</dbReference>
<accession>A0A9N9WS45</accession>
<gene>
    <name evidence="2" type="ORF">CHIRRI_LOCUS5955</name>
    <name evidence="3" type="ORF">CHIRRI_LOCUS5956</name>
</gene>
<name>A0A9N9WS45_9DIPT</name>
<dbReference type="OrthoDB" id="8186685at2759"/>
<sequence length="204" mass="22589">MQQQACIKACELILLIQSIFSHYSWKFYSSYNSPIFNLSFQLSKMFKLVTFVTLFAVAFSAPQHAAKYPAGVDPSKCPNFPICDNAALHAKAPAYNHWDQPAAHWNQPAQAYNHWDHQPAAPQWAPAPQWNNAAQYNHVAPAAPKAAAKYPAGVDPRSCPDFPYCPTPILPGHHAHHVAPLPGFTERLYPAGVSAHTCPNYPEC</sequence>
<feature type="domain" description="Cuticle protein CPCFC" evidence="1">
    <location>
        <begin position="150"/>
        <end position="165"/>
    </location>
</feature>
<reference evidence="3" key="1">
    <citation type="submission" date="2022-01" db="EMBL/GenBank/DDBJ databases">
        <authorList>
            <person name="King R."/>
        </authorList>
    </citation>
    <scope>NUCLEOTIDE SEQUENCE</scope>
</reference>
<dbReference type="EMBL" id="OU895878">
    <property type="protein sequence ID" value="CAH1718577.1"/>
    <property type="molecule type" value="Genomic_DNA"/>
</dbReference>
<dbReference type="EMBL" id="OU895878">
    <property type="protein sequence ID" value="CAH1718575.1"/>
    <property type="molecule type" value="Genomic_DNA"/>
</dbReference>
<evidence type="ECO:0000313" key="3">
    <source>
        <dbReference type="EMBL" id="CAG9803054.1"/>
    </source>
</evidence>
<dbReference type="EMBL" id="OU895878">
    <property type="protein sequence ID" value="CAG9803054.1"/>
    <property type="molecule type" value="Genomic_DNA"/>
</dbReference>
<organism evidence="3 4">
    <name type="scientific">Chironomus riparius</name>
    <dbReference type="NCBI Taxonomy" id="315576"/>
    <lineage>
        <taxon>Eukaryota</taxon>
        <taxon>Metazoa</taxon>
        <taxon>Ecdysozoa</taxon>
        <taxon>Arthropoda</taxon>
        <taxon>Hexapoda</taxon>
        <taxon>Insecta</taxon>
        <taxon>Pterygota</taxon>
        <taxon>Neoptera</taxon>
        <taxon>Endopterygota</taxon>
        <taxon>Diptera</taxon>
        <taxon>Nematocera</taxon>
        <taxon>Chironomoidea</taxon>
        <taxon>Chironomidae</taxon>
        <taxon>Chironominae</taxon>
        <taxon>Chironomus</taxon>
    </lineage>
</organism>
<reference evidence="3" key="2">
    <citation type="submission" date="2022-10" db="EMBL/GenBank/DDBJ databases">
        <authorList>
            <consortium name="ENA_rothamsted_submissions"/>
            <consortium name="culmorum"/>
            <person name="King R."/>
        </authorList>
    </citation>
    <scope>NUCLEOTIDE SEQUENCE</scope>
</reference>
<dbReference type="Proteomes" id="UP001153620">
    <property type="component" value="Chromosome 2"/>
</dbReference>
<proteinExistence type="predicted"/>
<dbReference type="InterPro" id="IPR033778">
    <property type="entry name" value="CPCFC"/>
</dbReference>
<dbReference type="Pfam" id="PF17223">
    <property type="entry name" value="CPCFC"/>
    <property type="match status" value="3"/>
</dbReference>
<evidence type="ECO:0000313" key="2">
    <source>
        <dbReference type="EMBL" id="CAG9803053.1"/>
    </source>
</evidence>
<evidence type="ECO:0000259" key="1">
    <source>
        <dbReference type="Pfam" id="PF17223"/>
    </source>
</evidence>
<feature type="domain" description="Cuticle protein CPCFC" evidence="1">
    <location>
        <begin position="189"/>
        <end position="204"/>
    </location>
</feature>